<dbReference type="InterPro" id="IPR029058">
    <property type="entry name" value="AB_hydrolase_fold"/>
</dbReference>
<dbReference type="Gene3D" id="3.40.50.1820">
    <property type="entry name" value="alpha/beta hydrolase"/>
    <property type="match status" value="1"/>
</dbReference>
<dbReference type="EMBL" id="JACSQE010000001">
    <property type="protein sequence ID" value="MBD7996976.1"/>
    <property type="molecule type" value="Genomic_DNA"/>
</dbReference>
<protein>
    <submittedName>
        <fullName evidence="1">Alpha/beta hydrolase</fullName>
    </submittedName>
</protein>
<keyword evidence="2" id="KW-1185">Reference proteome</keyword>
<organism evidence="1 2">
    <name type="scientific">Oerskovia gallyi</name>
    <dbReference type="NCBI Taxonomy" id="2762226"/>
    <lineage>
        <taxon>Bacteria</taxon>
        <taxon>Bacillati</taxon>
        <taxon>Actinomycetota</taxon>
        <taxon>Actinomycetes</taxon>
        <taxon>Micrococcales</taxon>
        <taxon>Cellulomonadaceae</taxon>
        <taxon>Oerskovia</taxon>
    </lineage>
</organism>
<accession>A0ABR8UY02</accession>
<evidence type="ECO:0000313" key="2">
    <source>
        <dbReference type="Proteomes" id="UP000633601"/>
    </source>
</evidence>
<dbReference type="Proteomes" id="UP000633601">
    <property type="component" value="Unassembled WGS sequence"/>
</dbReference>
<sequence>MRDGIRDVGPRLGLSLRRTWWRVRDYACVLRWQATGLVSRVGPDDLRHPDRPVGPPVVLVPGVYESWHFLLPLATLLHDHGVAVHVLPELRDNRRPVADGAVLLARYLREQDLHDVVVVAHSKGGLIGKLAMVRESPGRIASMIAINTPFAGSVYARWFVAPAVRAFIPSDATIVALAAERAVNARITSVHSRWDPHIPAGSTLDGAHDVVLDTPGHFRPLADPRLHALLVEQIVGPRPT</sequence>
<evidence type="ECO:0000313" key="1">
    <source>
        <dbReference type="EMBL" id="MBD7996976.1"/>
    </source>
</evidence>
<keyword evidence="1" id="KW-0378">Hydrolase</keyword>
<reference evidence="1 2" key="1">
    <citation type="submission" date="2020-08" db="EMBL/GenBank/DDBJ databases">
        <title>A Genomic Blueprint of the Chicken Gut Microbiome.</title>
        <authorList>
            <person name="Gilroy R."/>
            <person name="Ravi A."/>
            <person name="Getino M."/>
            <person name="Pursley I."/>
            <person name="Horton D.L."/>
            <person name="Alikhan N.-F."/>
            <person name="Baker D."/>
            <person name="Gharbi K."/>
            <person name="Hall N."/>
            <person name="Watson M."/>
            <person name="Adriaenssens E.M."/>
            <person name="Foster-Nyarko E."/>
            <person name="Jarju S."/>
            <person name="Secka A."/>
            <person name="Antonio M."/>
            <person name="Oren A."/>
            <person name="Chaudhuri R."/>
            <person name="La Ragione R.M."/>
            <person name="Hildebrand F."/>
            <person name="Pallen M.J."/>
        </authorList>
    </citation>
    <scope>NUCLEOTIDE SEQUENCE [LARGE SCALE GENOMIC DNA]</scope>
    <source>
        <strain evidence="1 2">Sa2CUA8</strain>
    </source>
</reference>
<name>A0ABR8UY02_9CELL</name>
<proteinExistence type="predicted"/>
<dbReference type="SUPFAM" id="SSF53474">
    <property type="entry name" value="alpha/beta-Hydrolases"/>
    <property type="match status" value="1"/>
</dbReference>
<dbReference type="RefSeq" id="WP_191788749.1">
    <property type="nucleotide sequence ID" value="NZ_JACSQE010000001.1"/>
</dbReference>
<dbReference type="GO" id="GO:0016787">
    <property type="term" value="F:hydrolase activity"/>
    <property type="evidence" value="ECO:0007669"/>
    <property type="project" value="UniProtKB-KW"/>
</dbReference>
<gene>
    <name evidence="1" type="ORF">H9640_00215</name>
</gene>
<comment type="caution">
    <text evidence="1">The sequence shown here is derived from an EMBL/GenBank/DDBJ whole genome shotgun (WGS) entry which is preliminary data.</text>
</comment>